<keyword evidence="7" id="KW-1185">Reference proteome</keyword>
<accession>A0AAW1JEU5</accession>
<dbReference type="InterPro" id="IPR049548">
    <property type="entry name" value="Sina-like_RING"/>
</dbReference>
<evidence type="ECO:0000259" key="5">
    <source>
        <dbReference type="Pfam" id="PF21362"/>
    </source>
</evidence>
<dbReference type="GO" id="GO:0008270">
    <property type="term" value="F:zinc ion binding"/>
    <property type="evidence" value="ECO:0007669"/>
    <property type="project" value="UniProtKB-KW"/>
</dbReference>
<dbReference type="GO" id="GO:0031624">
    <property type="term" value="F:ubiquitin conjugating enzyme binding"/>
    <property type="evidence" value="ECO:0007669"/>
    <property type="project" value="TreeGrafter"/>
</dbReference>
<feature type="region of interest" description="Disordered" evidence="4">
    <location>
        <begin position="240"/>
        <end position="278"/>
    </location>
</feature>
<evidence type="ECO:0000256" key="4">
    <source>
        <dbReference type="SAM" id="MobiDB-lite"/>
    </source>
</evidence>
<dbReference type="Pfam" id="PF21361">
    <property type="entry name" value="Sina_ZnF"/>
    <property type="match status" value="1"/>
</dbReference>
<comment type="caution">
    <text evidence="6">The sequence shown here is derived from an EMBL/GenBank/DDBJ whole genome shotgun (WGS) entry which is preliminary data.</text>
</comment>
<keyword evidence="3" id="KW-0862">Zinc</keyword>
<dbReference type="SUPFAM" id="SSF49599">
    <property type="entry name" value="TRAF domain-like"/>
    <property type="match status" value="1"/>
</dbReference>
<evidence type="ECO:0000313" key="6">
    <source>
        <dbReference type="EMBL" id="KAK9701786.1"/>
    </source>
</evidence>
<dbReference type="EMBL" id="JASPKY010000407">
    <property type="protein sequence ID" value="KAK9701786.1"/>
    <property type="molecule type" value="Genomic_DNA"/>
</dbReference>
<dbReference type="PANTHER" id="PTHR45877:SF2">
    <property type="entry name" value="E3 UBIQUITIN-PROTEIN LIGASE SINA-RELATED"/>
    <property type="match status" value="1"/>
</dbReference>
<dbReference type="InterPro" id="IPR013083">
    <property type="entry name" value="Znf_RING/FYVE/PHD"/>
</dbReference>
<evidence type="ECO:0000313" key="7">
    <source>
        <dbReference type="Proteomes" id="UP001458880"/>
    </source>
</evidence>
<protein>
    <submittedName>
        <fullName evidence="6">Seven in absentia protein family</fullName>
    </submittedName>
</protein>
<dbReference type="GO" id="GO:0043161">
    <property type="term" value="P:proteasome-mediated ubiquitin-dependent protein catabolic process"/>
    <property type="evidence" value="ECO:0007669"/>
    <property type="project" value="TreeGrafter"/>
</dbReference>
<dbReference type="GO" id="GO:0005737">
    <property type="term" value="C:cytoplasm"/>
    <property type="evidence" value="ECO:0007669"/>
    <property type="project" value="TreeGrafter"/>
</dbReference>
<dbReference type="Gene3D" id="3.30.40.10">
    <property type="entry name" value="Zinc/RING finger domain, C3HC4 (zinc finger)"/>
    <property type="match status" value="1"/>
</dbReference>
<dbReference type="Proteomes" id="UP001458880">
    <property type="component" value="Unassembled WGS sequence"/>
</dbReference>
<sequence length="278" mass="32166">MASSLVVSQSKCSTCANYSYGHIYQCNMGHSVCAKCKEQQRKCLECNTDVTDVRNLGLEKLISLLNLPCPFYKNGCFEKYTQEHEEICTRRFYKCWFCPEKFVWEGPISAFKNHLKNYHKQYLLRGALVDLPNYQSESKRFILVNDDLFYFHQSLGYFQDVIHFNVRYIGDRTRNFIFKIIVSFDGNSSRSIKIKEPCGYELLEGKDRNGFVSVYRDMLDANNKPLIKMKIIEVNITSNSESIQPSPSGSYQSVPTGPLGHRFKLDPEGSSIIKRNFK</sequence>
<reference evidence="6 7" key="1">
    <citation type="journal article" date="2024" name="BMC Genomics">
        <title>De novo assembly and annotation of Popillia japonica's genome with initial clues to its potential as an invasive pest.</title>
        <authorList>
            <person name="Cucini C."/>
            <person name="Boschi S."/>
            <person name="Funari R."/>
            <person name="Cardaioli E."/>
            <person name="Iannotti N."/>
            <person name="Marturano G."/>
            <person name="Paoli F."/>
            <person name="Bruttini M."/>
            <person name="Carapelli A."/>
            <person name="Frati F."/>
            <person name="Nardi F."/>
        </authorList>
    </citation>
    <scope>NUCLEOTIDE SEQUENCE [LARGE SCALE GENOMIC DNA]</scope>
    <source>
        <strain evidence="6">DMR45628</strain>
    </source>
</reference>
<keyword evidence="2" id="KW-0863">Zinc-finger</keyword>
<keyword evidence="1" id="KW-0479">Metal-binding</keyword>
<feature type="domain" description="E3 ubiquitin-protein ligase Sina-like RING finger" evidence="5">
    <location>
        <begin position="12"/>
        <end position="46"/>
    </location>
</feature>
<evidence type="ECO:0000256" key="3">
    <source>
        <dbReference type="ARBA" id="ARBA00022833"/>
    </source>
</evidence>
<dbReference type="Pfam" id="PF21362">
    <property type="entry name" value="Sina_RING"/>
    <property type="match status" value="1"/>
</dbReference>
<dbReference type="GO" id="GO:0061630">
    <property type="term" value="F:ubiquitin protein ligase activity"/>
    <property type="evidence" value="ECO:0007669"/>
    <property type="project" value="TreeGrafter"/>
</dbReference>
<evidence type="ECO:0000256" key="2">
    <source>
        <dbReference type="ARBA" id="ARBA00022771"/>
    </source>
</evidence>
<gene>
    <name evidence="6" type="ORF">QE152_g30358</name>
</gene>
<dbReference type="AlphaFoldDB" id="A0AAW1JEU5"/>
<proteinExistence type="predicted"/>
<feature type="compositionally biased region" description="Polar residues" evidence="4">
    <location>
        <begin position="240"/>
        <end position="255"/>
    </location>
</feature>
<dbReference type="InterPro" id="IPR004162">
    <property type="entry name" value="SINA-like_animal"/>
</dbReference>
<dbReference type="PANTHER" id="PTHR45877">
    <property type="entry name" value="E3 UBIQUITIN-PROTEIN LIGASE SIAH2"/>
    <property type="match status" value="1"/>
</dbReference>
<evidence type="ECO:0000256" key="1">
    <source>
        <dbReference type="ARBA" id="ARBA00022723"/>
    </source>
</evidence>
<organism evidence="6 7">
    <name type="scientific">Popillia japonica</name>
    <name type="common">Japanese beetle</name>
    <dbReference type="NCBI Taxonomy" id="7064"/>
    <lineage>
        <taxon>Eukaryota</taxon>
        <taxon>Metazoa</taxon>
        <taxon>Ecdysozoa</taxon>
        <taxon>Arthropoda</taxon>
        <taxon>Hexapoda</taxon>
        <taxon>Insecta</taxon>
        <taxon>Pterygota</taxon>
        <taxon>Neoptera</taxon>
        <taxon>Endopterygota</taxon>
        <taxon>Coleoptera</taxon>
        <taxon>Polyphaga</taxon>
        <taxon>Scarabaeiformia</taxon>
        <taxon>Scarabaeidae</taxon>
        <taxon>Rutelinae</taxon>
        <taxon>Popillia</taxon>
    </lineage>
</organism>
<name>A0AAW1JEU5_POPJA</name>